<name>A0A317ZZP6_9MICO</name>
<dbReference type="InterPro" id="IPR043714">
    <property type="entry name" value="DUF5655"/>
</dbReference>
<dbReference type="OrthoDB" id="4871934at2"/>
<gene>
    <name evidence="2" type="ORF">CTB96_04275</name>
</gene>
<dbReference type="Proteomes" id="UP000246722">
    <property type="component" value="Unassembled WGS sequence"/>
</dbReference>
<comment type="caution">
    <text evidence="2">The sequence shown here is derived from an EMBL/GenBank/DDBJ whole genome shotgun (WGS) entry which is preliminary data.</text>
</comment>
<evidence type="ECO:0000313" key="3">
    <source>
        <dbReference type="Proteomes" id="UP000246722"/>
    </source>
</evidence>
<protein>
    <recommendedName>
        <fullName evidence="1">DUF5655 domain-containing protein</fullName>
    </recommendedName>
</protein>
<keyword evidence="3" id="KW-1185">Reference proteome</keyword>
<dbReference type="Pfam" id="PF18899">
    <property type="entry name" value="DUF5655"/>
    <property type="match status" value="1"/>
</dbReference>
<reference evidence="2 3" key="1">
    <citation type="submission" date="2018-05" db="EMBL/GenBank/DDBJ databases">
        <title>Genetic diversity of glacier-inhabiting Cryobacterium bacteria in China and description of Cryobacterium mengkeensis sp. nov. and Arthrobacter glacialis sp. nov.</title>
        <authorList>
            <person name="Liu Q."/>
            <person name="Xin Y.-H."/>
        </authorList>
    </citation>
    <scope>NUCLEOTIDE SEQUENCE [LARGE SCALE GENOMIC DNA]</scope>
    <source>
        <strain evidence="2 3">SK-1</strain>
    </source>
</reference>
<proteinExistence type="predicted"/>
<sequence>MDTHRDTIPLDEFFTGSDPAARSLFDTVRSSVDSIGPADMRVTTSQIAFRRQRSFAWTWLPGRYLNGVVAPLVLTINLDRFDTSVRWKEVVEPTLNNFMHHLEVRDASDIDAGVLDCLREAWSKAA</sequence>
<evidence type="ECO:0000313" key="2">
    <source>
        <dbReference type="EMBL" id="PXA72121.1"/>
    </source>
</evidence>
<dbReference type="RefSeq" id="WP_110125647.1">
    <property type="nucleotide sequence ID" value="NZ_QHLY01000005.1"/>
</dbReference>
<dbReference type="EMBL" id="QHLY01000005">
    <property type="protein sequence ID" value="PXA72121.1"/>
    <property type="molecule type" value="Genomic_DNA"/>
</dbReference>
<dbReference type="AlphaFoldDB" id="A0A317ZZP6"/>
<feature type="domain" description="DUF5655" evidence="1">
    <location>
        <begin position="11"/>
        <end position="123"/>
    </location>
</feature>
<evidence type="ECO:0000259" key="1">
    <source>
        <dbReference type="Pfam" id="PF18899"/>
    </source>
</evidence>
<accession>A0A317ZZP6</accession>
<organism evidence="2 3">
    <name type="scientific">Cryobacterium arcticum</name>
    <dbReference type="NCBI Taxonomy" id="670052"/>
    <lineage>
        <taxon>Bacteria</taxon>
        <taxon>Bacillati</taxon>
        <taxon>Actinomycetota</taxon>
        <taxon>Actinomycetes</taxon>
        <taxon>Micrococcales</taxon>
        <taxon>Microbacteriaceae</taxon>
        <taxon>Cryobacterium</taxon>
    </lineage>
</organism>